<dbReference type="PANTHER" id="PTHR11206">
    <property type="entry name" value="MULTIDRUG RESISTANCE PROTEIN"/>
    <property type="match status" value="1"/>
</dbReference>
<name>A0ABQ7N7J0_BRACM</name>
<accession>A0ABQ7N7J0</accession>
<keyword evidence="3" id="KW-0472">Membrane</keyword>
<evidence type="ECO:0000256" key="1">
    <source>
        <dbReference type="ARBA" id="ARBA00010199"/>
    </source>
</evidence>
<comment type="similarity">
    <text evidence="1">Belongs to the multi antimicrobial extrusion (MATE) (TC 2.A.66.1) family.</text>
</comment>
<feature type="region of interest" description="Disordered" evidence="2">
    <location>
        <begin position="1"/>
        <end position="27"/>
    </location>
</feature>
<dbReference type="InterPro" id="IPR002528">
    <property type="entry name" value="MATE_fam"/>
</dbReference>
<feature type="transmembrane region" description="Helical" evidence="3">
    <location>
        <begin position="233"/>
        <end position="252"/>
    </location>
</feature>
<feature type="transmembrane region" description="Helical" evidence="3">
    <location>
        <begin position="200"/>
        <end position="221"/>
    </location>
</feature>
<feature type="transmembrane region" description="Helical" evidence="3">
    <location>
        <begin position="138"/>
        <end position="161"/>
    </location>
</feature>
<dbReference type="Proteomes" id="UP000823674">
    <property type="component" value="Chromosome A03"/>
</dbReference>
<proteinExistence type="inferred from homology"/>
<feature type="transmembrane region" description="Helical" evidence="3">
    <location>
        <begin position="167"/>
        <end position="188"/>
    </location>
</feature>
<evidence type="ECO:0000256" key="2">
    <source>
        <dbReference type="SAM" id="MobiDB-lite"/>
    </source>
</evidence>
<keyword evidence="5" id="KW-1185">Reference proteome</keyword>
<evidence type="ECO:0000313" key="5">
    <source>
        <dbReference type="Proteomes" id="UP000823674"/>
    </source>
</evidence>
<reference evidence="4 5" key="1">
    <citation type="submission" date="2021-03" db="EMBL/GenBank/DDBJ databases">
        <authorList>
            <person name="King G.J."/>
            <person name="Bancroft I."/>
            <person name="Baten A."/>
            <person name="Bloomfield J."/>
            <person name="Borpatragohain P."/>
            <person name="He Z."/>
            <person name="Irish N."/>
            <person name="Irwin J."/>
            <person name="Liu K."/>
            <person name="Mauleon R.P."/>
            <person name="Moore J."/>
            <person name="Morris R."/>
            <person name="Ostergaard L."/>
            <person name="Wang B."/>
            <person name="Wells R."/>
        </authorList>
    </citation>
    <scope>NUCLEOTIDE SEQUENCE [LARGE SCALE GENOMIC DNA]</scope>
    <source>
        <strain evidence="4">R-o-18</strain>
        <tissue evidence="4">Leaf</tissue>
    </source>
</reference>
<dbReference type="EMBL" id="JADBGQ010000003">
    <property type="protein sequence ID" value="KAG5406865.1"/>
    <property type="molecule type" value="Genomic_DNA"/>
</dbReference>
<evidence type="ECO:0000256" key="3">
    <source>
        <dbReference type="SAM" id="Phobius"/>
    </source>
</evidence>
<feature type="transmembrane region" description="Helical" evidence="3">
    <location>
        <begin position="89"/>
        <end position="117"/>
    </location>
</feature>
<organism evidence="4 5">
    <name type="scientific">Brassica rapa subsp. trilocularis</name>
    <dbReference type="NCBI Taxonomy" id="1813537"/>
    <lineage>
        <taxon>Eukaryota</taxon>
        <taxon>Viridiplantae</taxon>
        <taxon>Streptophyta</taxon>
        <taxon>Embryophyta</taxon>
        <taxon>Tracheophyta</taxon>
        <taxon>Spermatophyta</taxon>
        <taxon>Magnoliopsida</taxon>
        <taxon>eudicotyledons</taxon>
        <taxon>Gunneridae</taxon>
        <taxon>Pentapetalae</taxon>
        <taxon>rosids</taxon>
        <taxon>malvids</taxon>
        <taxon>Brassicales</taxon>
        <taxon>Brassicaceae</taxon>
        <taxon>Brassiceae</taxon>
        <taxon>Brassica</taxon>
    </lineage>
</organism>
<protein>
    <submittedName>
        <fullName evidence="4">Uncharacterized protein</fullName>
    </submittedName>
</protein>
<sequence>MDASNEQTTERTDLQRPLVDQKPPPSDVGLESILTENSLPYRRRVYLGACIELKILLRLALPAILVYIVNSGMSISARIFAGHIGSHELAAASIGNSCFSLVYGLMLGMGSAVETLCGQAYGAHRYDMLGIYFQRATIVLALVGLPMTVLYTFSYPILLVLGEPKMVSYMGSLYIVGLMPQIFAYAVNFTAQKFLQAQSVVTPSAYISAAALFLQISLTWMTVNMMGLGLMGIAYVLTISWWVIVVAQILYITSSQRFRHTWTGLSWRSFHGLWSFFKLSVGSAVMICLEMWYSQILVLLAGLLKEPALSLDSLSI</sequence>
<keyword evidence="3" id="KW-1133">Transmembrane helix</keyword>
<evidence type="ECO:0000313" key="4">
    <source>
        <dbReference type="EMBL" id="KAG5406865.1"/>
    </source>
</evidence>
<feature type="transmembrane region" description="Helical" evidence="3">
    <location>
        <begin position="273"/>
        <end position="293"/>
    </location>
</feature>
<dbReference type="Pfam" id="PF01554">
    <property type="entry name" value="MatE"/>
    <property type="match status" value="1"/>
</dbReference>
<comment type="caution">
    <text evidence="4">The sequence shown here is derived from an EMBL/GenBank/DDBJ whole genome shotgun (WGS) entry which is preliminary data.</text>
</comment>
<dbReference type="NCBIfam" id="TIGR00797">
    <property type="entry name" value="matE"/>
    <property type="match status" value="1"/>
</dbReference>
<keyword evidence="3" id="KW-0812">Transmembrane</keyword>
<gene>
    <name evidence="4" type="primary">A03p056760.1_BraROA</name>
    <name evidence="4" type="ORF">IGI04_012984</name>
</gene>